<dbReference type="InterPro" id="IPR043502">
    <property type="entry name" value="DNA/RNA_pol_sf"/>
</dbReference>
<dbReference type="GO" id="GO:0015074">
    <property type="term" value="P:DNA integration"/>
    <property type="evidence" value="ECO:0007669"/>
    <property type="project" value="InterPro"/>
</dbReference>
<dbReference type="GO" id="GO:0004519">
    <property type="term" value="F:endonuclease activity"/>
    <property type="evidence" value="ECO:0007669"/>
    <property type="project" value="UniProtKB-KW"/>
</dbReference>
<reference evidence="10" key="2">
    <citation type="journal article" date="2019" name="IMA Fungus">
        <title>Genome sequencing and comparison of five Tilletia species to identify candidate genes for the detection of regulated species infecting wheat.</title>
        <authorList>
            <person name="Nguyen H.D.T."/>
            <person name="Sultana T."/>
            <person name="Kesanakurti P."/>
            <person name="Hambleton S."/>
        </authorList>
    </citation>
    <scope>NUCLEOTIDE SEQUENCE</scope>
    <source>
        <strain evidence="10">DAOMC 236422</strain>
    </source>
</reference>
<dbReference type="SUPFAM" id="SSF53098">
    <property type="entry name" value="Ribonuclease H-like"/>
    <property type="match status" value="1"/>
</dbReference>
<dbReference type="InterPro" id="IPR041373">
    <property type="entry name" value="RT_RNaseH"/>
</dbReference>
<sequence length="515" mass="57088">MRKLEDGEADDTWALWDGILVRRVDNRLALPEAGIPEVMNVDLVLGLPRTRSGNDAILAILDVFSCMVVLQPCSSTITAEGIAAVISNRILRWAWRPRRIVSDSEARMTGSVMSALADSLHASLTPSPPHHQQANAVERSIQTVQRVLQSMGIGNSVSWDQQLVATVELAMNSTPSLTTGFRPFDLVFIHHPEVVHSLFDSSDLDGALSFNDHLALAEERLQYARHAINAVRLQQKQRYDGRRQQLPELRVGDEVYIRLHDRPNPGLARSKTDPKKAGPYRLLEILSPHRVRLDLGPESSIGDEFSIEQLDLVPRSPDPFGDQRPPALSGGDDESVDRFEDVDVADGSYLPDSSVEVPPLRPRRAPGTLRDFQVGVALSSESKEVHELLRDPLYKGRIVEVDGVSTEFRERPVAFLSQLTSISERKMVASELELCCLAWAFSRWAHWLEGAFVTVVTDHSPLGHMLNSTAPITHGPTIARCRALLLSHLTNLRFVHRAGVKHTNADALSRLPPAS</sequence>
<evidence type="ECO:0000256" key="5">
    <source>
        <dbReference type="ARBA" id="ARBA00022801"/>
    </source>
</evidence>
<dbReference type="GO" id="GO:0005634">
    <property type="term" value="C:nucleus"/>
    <property type="evidence" value="ECO:0007669"/>
    <property type="project" value="UniProtKB-ARBA"/>
</dbReference>
<dbReference type="PANTHER" id="PTHR37984:SF5">
    <property type="entry name" value="PROTEIN NYNRIN-LIKE"/>
    <property type="match status" value="1"/>
</dbReference>
<keyword evidence="2" id="KW-0548">Nucleotidyltransferase</keyword>
<keyword evidence="6" id="KW-0694">RNA-binding</keyword>
<keyword evidence="7" id="KW-0695">RNA-directed DNA polymerase</keyword>
<gene>
    <name evidence="10" type="ORF">A4X09_0g5544</name>
</gene>
<dbReference type="InterPro" id="IPR001584">
    <property type="entry name" value="Integrase_cat-core"/>
</dbReference>
<evidence type="ECO:0000256" key="7">
    <source>
        <dbReference type="ARBA" id="ARBA00022918"/>
    </source>
</evidence>
<feature type="domain" description="Integrase catalytic" evidence="9">
    <location>
        <begin position="27"/>
        <end position="191"/>
    </location>
</feature>
<dbReference type="InterPro" id="IPR012337">
    <property type="entry name" value="RNaseH-like_sf"/>
</dbReference>
<dbReference type="EMBL" id="LWDG02000292">
    <property type="protein sequence ID" value="KAE8266798.1"/>
    <property type="molecule type" value="Genomic_DNA"/>
</dbReference>
<evidence type="ECO:0000256" key="4">
    <source>
        <dbReference type="ARBA" id="ARBA00022759"/>
    </source>
</evidence>
<dbReference type="GO" id="GO:0003723">
    <property type="term" value="F:RNA binding"/>
    <property type="evidence" value="ECO:0007669"/>
    <property type="project" value="UniProtKB-KW"/>
</dbReference>
<evidence type="ECO:0000256" key="8">
    <source>
        <dbReference type="SAM" id="MobiDB-lite"/>
    </source>
</evidence>
<dbReference type="InterPro" id="IPR050951">
    <property type="entry name" value="Retrovirus_Pol_polyprotein"/>
</dbReference>
<keyword evidence="11" id="KW-1185">Reference proteome</keyword>
<proteinExistence type="predicted"/>
<dbReference type="GO" id="GO:0003964">
    <property type="term" value="F:RNA-directed DNA polymerase activity"/>
    <property type="evidence" value="ECO:0007669"/>
    <property type="project" value="UniProtKB-KW"/>
</dbReference>
<evidence type="ECO:0000313" key="10">
    <source>
        <dbReference type="EMBL" id="KAE8266798.1"/>
    </source>
</evidence>
<feature type="region of interest" description="Disordered" evidence="8">
    <location>
        <begin position="312"/>
        <end position="336"/>
    </location>
</feature>
<keyword evidence="1" id="KW-0808">Transferase</keyword>
<keyword evidence="4" id="KW-0255">Endonuclease</keyword>
<evidence type="ECO:0000256" key="3">
    <source>
        <dbReference type="ARBA" id="ARBA00022722"/>
    </source>
</evidence>
<dbReference type="PROSITE" id="PS50994">
    <property type="entry name" value="INTEGRASE"/>
    <property type="match status" value="1"/>
</dbReference>
<organism evidence="10 11">
    <name type="scientific">Tilletia walkeri</name>
    <dbReference type="NCBI Taxonomy" id="117179"/>
    <lineage>
        <taxon>Eukaryota</taxon>
        <taxon>Fungi</taxon>
        <taxon>Dikarya</taxon>
        <taxon>Basidiomycota</taxon>
        <taxon>Ustilaginomycotina</taxon>
        <taxon>Exobasidiomycetes</taxon>
        <taxon>Tilletiales</taxon>
        <taxon>Tilletiaceae</taxon>
        <taxon>Tilletia</taxon>
    </lineage>
</organism>
<evidence type="ECO:0000256" key="1">
    <source>
        <dbReference type="ARBA" id="ARBA00022679"/>
    </source>
</evidence>
<dbReference type="PANTHER" id="PTHR37984">
    <property type="entry name" value="PROTEIN CBG26694"/>
    <property type="match status" value="1"/>
</dbReference>
<dbReference type="Proteomes" id="UP000078113">
    <property type="component" value="Unassembled WGS sequence"/>
</dbReference>
<evidence type="ECO:0000256" key="6">
    <source>
        <dbReference type="ARBA" id="ARBA00022884"/>
    </source>
</evidence>
<keyword evidence="5" id="KW-0378">Hydrolase</keyword>
<dbReference type="SUPFAM" id="SSF56672">
    <property type="entry name" value="DNA/RNA polymerases"/>
    <property type="match status" value="1"/>
</dbReference>
<reference evidence="10" key="1">
    <citation type="submission" date="2016-04" db="EMBL/GenBank/DDBJ databases">
        <authorList>
            <person name="Nguyen H.D."/>
            <person name="Samba Siva P."/>
            <person name="Cullis J."/>
            <person name="Levesque C.A."/>
            <person name="Hambleton S."/>
        </authorList>
    </citation>
    <scope>NUCLEOTIDE SEQUENCE</scope>
    <source>
        <strain evidence="10">DAOMC 236422</strain>
    </source>
</reference>
<dbReference type="Gene3D" id="3.30.420.10">
    <property type="entry name" value="Ribonuclease H-like superfamily/Ribonuclease H"/>
    <property type="match status" value="1"/>
</dbReference>
<comment type="caution">
    <text evidence="10">The sequence shown here is derived from an EMBL/GenBank/DDBJ whole genome shotgun (WGS) entry which is preliminary data.</text>
</comment>
<protein>
    <recommendedName>
        <fullName evidence="9">Integrase catalytic domain-containing protein</fullName>
    </recommendedName>
</protein>
<name>A0A8X7N5L1_9BASI</name>
<evidence type="ECO:0000313" key="11">
    <source>
        <dbReference type="Proteomes" id="UP000078113"/>
    </source>
</evidence>
<dbReference type="AlphaFoldDB" id="A0A8X7N5L1"/>
<dbReference type="Pfam" id="PF17917">
    <property type="entry name" value="RT_RNaseH"/>
    <property type="match status" value="1"/>
</dbReference>
<evidence type="ECO:0000259" key="9">
    <source>
        <dbReference type="PROSITE" id="PS50994"/>
    </source>
</evidence>
<accession>A0A8X7N5L1</accession>
<keyword evidence="3" id="KW-0540">Nuclease</keyword>
<evidence type="ECO:0000256" key="2">
    <source>
        <dbReference type="ARBA" id="ARBA00022695"/>
    </source>
</evidence>
<dbReference type="GO" id="GO:0016787">
    <property type="term" value="F:hydrolase activity"/>
    <property type="evidence" value="ECO:0007669"/>
    <property type="project" value="UniProtKB-KW"/>
</dbReference>
<dbReference type="InterPro" id="IPR036397">
    <property type="entry name" value="RNaseH_sf"/>
</dbReference>